<reference evidence="3" key="1">
    <citation type="submission" date="2002-06" db="EMBL/GenBank/DDBJ databases">
        <authorList>
            <person name="Liu C.L."/>
            <person name="Lee Y.K."/>
            <person name="Lee H.K."/>
        </authorList>
    </citation>
    <scope>NUCLEOTIDE SEQUENCE</scope>
</reference>
<sequence length="201" mass="22457">ARGYKTGGLKDTVHEWRGDVAEGNGFTFDTYSHGDLVWAVKRALRVFASGEEYEELRASAYETTIDVSQVAWAWSSEFHRLRNAMYTRTDTVSQLISSTVDERSEMYDSRSVPVRVAWHGKGEKVIVMGSFDNWTSEWPLLRVSDDGAGGAGTGVAAFELKLRLSPGEHAYKFKVDDEWIVADDQPKREDASGITNNVLVV</sequence>
<dbReference type="SUPFAM" id="SSF53756">
    <property type="entry name" value="UDP-Glycosyltransferase/glycogen phosphorylase"/>
    <property type="match status" value="1"/>
</dbReference>
<organism evidence="3">
    <name type="scientific">Griffithsia japonica</name>
    <name type="common">Red alga</name>
    <dbReference type="NCBI Taxonomy" id="83288"/>
    <lineage>
        <taxon>Eukaryota</taxon>
        <taxon>Rhodophyta</taxon>
        <taxon>Florideophyceae</taxon>
        <taxon>Rhodymeniophycidae</taxon>
        <taxon>Ceramiales</taxon>
        <taxon>Ceramiaceae</taxon>
        <taxon>Griffithsia</taxon>
    </lineage>
</organism>
<dbReference type="CDD" id="cd02859">
    <property type="entry name" value="E_set_AMPKbeta_like_N"/>
    <property type="match status" value="1"/>
</dbReference>
<dbReference type="InterPro" id="IPR032640">
    <property type="entry name" value="AMPK1_CBM"/>
</dbReference>
<comment type="similarity">
    <text evidence="1">Belongs to the 5'-AMP-activated protein kinase beta subunit family.</text>
</comment>
<dbReference type="Gene3D" id="2.60.40.10">
    <property type="entry name" value="Immunoglobulins"/>
    <property type="match status" value="1"/>
</dbReference>
<evidence type="ECO:0000256" key="1">
    <source>
        <dbReference type="ARBA" id="ARBA00010926"/>
    </source>
</evidence>
<dbReference type="InterPro" id="IPR014756">
    <property type="entry name" value="Ig_E-set"/>
</dbReference>
<dbReference type="CAZy" id="CBM48">
    <property type="family name" value="Carbohydrate-Binding Module Family 48"/>
</dbReference>
<dbReference type="GO" id="GO:0019901">
    <property type="term" value="F:protein kinase binding"/>
    <property type="evidence" value="ECO:0007669"/>
    <property type="project" value="TreeGrafter"/>
</dbReference>
<proteinExistence type="evidence at transcript level"/>
<dbReference type="EMBL" id="AY123127">
    <property type="protein sequence ID" value="AAM93999.1"/>
    <property type="molecule type" value="mRNA"/>
</dbReference>
<dbReference type="GO" id="GO:0005737">
    <property type="term" value="C:cytoplasm"/>
    <property type="evidence" value="ECO:0007669"/>
    <property type="project" value="TreeGrafter"/>
</dbReference>
<feature type="domain" description="AMP-activated protein kinase glycogen-binding" evidence="2">
    <location>
        <begin position="112"/>
        <end position="201"/>
    </location>
</feature>
<dbReference type="GO" id="GO:0031588">
    <property type="term" value="C:nucleotide-activated protein kinase complex"/>
    <property type="evidence" value="ECO:0007669"/>
    <property type="project" value="TreeGrafter"/>
</dbReference>
<dbReference type="InterPro" id="IPR050827">
    <property type="entry name" value="CRP1_MDG1_kinase"/>
</dbReference>
<dbReference type="Gene3D" id="3.40.50.2000">
    <property type="entry name" value="Glycogen Phosphorylase B"/>
    <property type="match status" value="2"/>
</dbReference>
<dbReference type="Pfam" id="PF16561">
    <property type="entry name" value="AMPK1_CBM"/>
    <property type="match status" value="1"/>
</dbReference>
<dbReference type="InterPro" id="IPR013783">
    <property type="entry name" value="Ig-like_fold"/>
</dbReference>
<dbReference type="SUPFAM" id="SSF81296">
    <property type="entry name" value="E set domains"/>
    <property type="match status" value="1"/>
</dbReference>
<feature type="non-terminal residue" evidence="3">
    <location>
        <position position="1"/>
    </location>
</feature>
<evidence type="ECO:0000259" key="2">
    <source>
        <dbReference type="Pfam" id="PF16561"/>
    </source>
</evidence>
<dbReference type="PANTHER" id="PTHR10343:SF84">
    <property type="entry name" value="5'-AMP-ACTIVATED PROTEIN KINASE SUBUNIT BETA-1"/>
    <property type="match status" value="1"/>
</dbReference>
<dbReference type="AlphaFoldDB" id="Q7XZ25"/>
<name>Q7XZ25_GRIJA</name>
<protein>
    <submittedName>
        <fullName evidence="3">Glycogen synthase</fullName>
    </submittedName>
</protein>
<accession>Q7XZ25</accession>
<dbReference type="GO" id="GO:0007165">
    <property type="term" value="P:signal transduction"/>
    <property type="evidence" value="ECO:0007669"/>
    <property type="project" value="TreeGrafter"/>
</dbReference>
<dbReference type="GO" id="GO:0005634">
    <property type="term" value="C:nucleus"/>
    <property type="evidence" value="ECO:0007669"/>
    <property type="project" value="TreeGrafter"/>
</dbReference>
<evidence type="ECO:0000313" key="3">
    <source>
        <dbReference type="EMBL" id="AAM93999.1"/>
    </source>
</evidence>
<dbReference type="PANTHER" id="PTHR10343">
    <property type="entry name" value="5'-AMP-ACTIVATED PROTEIN KINASE , BETA SUBUNIT"/>
    <property type="match status" value="1"/>
</dbReference>